<dbReference type="InterPro" id="IPR001584">
    <property type="entry name" value="Integrase_cat-core"/>
</dbReference>
<evidence type="ECO:0000256" key="1">
    <source>
        <dbReference type="SAM" id="MobiDB-lite"/>
    </source>
</evidence>
<dbReference type="RefSeq" id="XP_022311304.1">
    <property type="nucleotide sequence ID" value="XM_022455596.1"/>
</dbReference>
<organism evidence="3 4">
    <name type="scientific">Crassostrea virginica</name>
    <name type="common">Eastern oyster</name>
    <dbReference type="NCBI Taxonomy" id="6565"/>
    <lineage>
        <taxon>Eukaryota</taxon>
        <taxon>Metazoa</taxon>
        <taxon>Spiralia</taxon>
        <taxon>Lophotrochozoa</taxon>
        <taxon>Mollusca</taxon>
        <taxon>Bivalvia</taxon>
        <taxon>Autobranchia</taxon>
        <taxon>Pteriomorphia</taxon>
        <taxon>Ostreida</taxon>
        <taxon>Ostreoidea</taxon>
        <taxon>Ostreidae</taxon>
        <taxon>Crassostrea</taxon>
    </lineage>
</organism>
<dbReference type="Pfam" id="PF00665">
    <property type="entry name" value="rve"/>
    <property type="match status" value="1"/>
</dbReference>
<accession>A0A8B8C862</accession>
<dbReference type="PANTHER" id="PTHR37984">
    <property type="entry name" value="PROTEIN CBG26694"/>
    <property type="match status" value="1"/>
</dbReference>
<dbReference type="GO" id="GO:0003676">
    <property type="term" value="F:nucleic acid binding"/>
    <property type="evidence" value="ECO:0007669"/>
    <property type="project" value="InterPro"/>
</dbReference>
<evidence type="ECO:0000313" key="4">
    <source>
        <dbReference type="RefSeq" id="XP_022311304.1"/>
    </source>
</evidence>
<dbReference type="InterPro" id="IPR050951">
    <property type="entry name" value="Retrovirus_Pol_polyprotein"/>
</dbReference>
<proteinExistence type="predicted"/>
<protein>
    <submittedName>
        <fullName evidence="4">Uncharacterized protein K02A2.6-like</fullName>
    </submittedName>
</protein>
<evidence type="ECO:0000259" key="2">
    <source>
        <dbReference type="PROSITE" id="PS50994"/>
    </source>
</evidence>
<dbReference type="GO" id="GO:0015074">
    <property type="term" value="P:DNA integration"/>
    <property type="evidence" value="ECO:0007669"/>
    <property type="project" value="InterPro"/>
</dbReference>
<reference evidence="4" key="1">
    <citation type="submission" date="2025-08" db="UniProtKB">
        <authorList>
            <consortium name="RefSeq"/>
        </authorList>
    </citation>
    <scope>IDENTIFICATION</scope>
    <source>
        <tissue evidence="4">Whole sample</tissue>
    </source>
</reference>
<feature type="compositionally biased region" description="Basic residues" evidence="1">
    <location>
        <begin position="369"/>
        <end position="378"/>
    </location>
</feature>
<dbReference type="FunFam" id="3.30.420.10:FF:000063">
    <property type="entry name" value="Retrovirus-related Pol polyprotein from transposon 297-like Protein"/>
    <property type="match status" value="1"/>
</dbReference>
<feature type="compositionally biased region" description="Acidic residues" evidence="1">
    <location>
        <begin position="327"/>
        <end position="339"/>
    </location>
</feature>
<dbReference type="InterPro" id="IPR041588">
    <property type="entry name" value="Integrase_H2C2"/>
</dbReference>
<gene>
    <name evidence="4" type="primary">LOC111116595</name>
</gene>
<dbReference type="KEGG" id="cvn:111116595"/>
<name>A0A8B8C862_CRAVI</name>
<dbReference type="Pfam" id="PF17921">
    <property type="entry name" value="Integrase_H2C2"/>
    <property type="match status" value="1"/>
</dbReference>
<dbReference type="GeneID" id="111116595"/>
<keyword evidence="3" id="KW-1185">Reference proteome</keyword>
<dbReference type="PANTHER" id="PTHR37984:SF5">
    <property type="entry name" value="PROTEIN NYNRIN-LIKE"/>
    <property type="match status" value="1"/>
</dbReference>
<dbReference type="InterPro" id="IPR036397">
    <property type="entry name" value="RNaseH_sf"/>
</dbReference>
<feature type="domain" description="Integrase catalytic" evidence="2">
    <location>
        <begin position="73"/>
        <end position="232"/>
    </location>
</feature>
<sequence length="378" mass="43614">MKRVSAIPPSLRNHMLKLIHESHLGIVKCKHRAREVMYWPAMNTAIEEEVRNCSKCAMYPNKQSREPLKPTSPPEIPYGEVGCDLFDFEQKKYLMIVDYHSRNFDAIELKSTTASAVVSAMKATFSCHGIPMKLRSDNGPPFNSREFSLFCDQYGIQHTTSSPHFQSSNGEAERAIQIVKKLWRKSDDKYLSLLNYRTTPLESVDLSPAQLLMGRRPRNNLPTRTELLKTRNTGPNLNQQMRDIKEKKKFYYDKRHVKELPRLDIGDPVRVAPPENSNTKEWKPATVVETLKQPRSYSVEFNNKQRLRRNRKHLRRTNDNANRVPELEQEPDTGSDSECEPPNIVNRHSPRAVNRADSPKPVVTSFGRVVKKPNRLDL</sequence>
<dbReference type="PROSITE" id="PS50994">
    <property type="entry name" value="INTEGRASE"/>
    <property type="match status" value="1"/>
</dbReference>
<dbReference type="OrthoDB" id="6117589at2759"/>
<dbReference type="AlphaFoldDB" id="A0A8B8C862"/>
<dbReference type="SUPFAM" id="SSF53098">
    <property type="entry name" value="Ribonuclease H-like"/>
    <property type="match status" value="1"/>
</dbReference>
<dbReference type="InterPro" id="IPR012337">
    <property type="entry name" value="RNaseH-like_sf"/>
</dbReference>
<evidence type="ECO:0000313" key="3">
    <source>
        <dbReference type="Proteomes" id="UP000694844"/>
    </source>
</evidence>
<dbReference type="Proteomes" id="UP000694844">
    <property type="component" value="Chromosome 10"/>
</dbReference>
<dbReference type="Gene3D" id="1.10.340.70">
    <property type="match status" value="1"/>
</dbReference>
<dbReference type="Gene3D" id="3.30.420.10">
    <property type="entry name" value="Ribonuclease H-like superfamily/Ribonuclease H"/>
    <property type="match status" value="1"/>
</dbReference>
<feature type="region of interest" description="Disordered" evidence="1">
    <location>
        <begin position="307"/>
        <end position="378"/>
    </location>
</feature>